<comment type="subcellular location">
    <subcellularLocation>
        <location evidence="1">Cell membrane</location>
        <topology evidence="1">Multi-pass membrane protein</topology>
    </subcellularLocation>
</comment>
<dbReference type="GO" id="GO:0005886">
    <property type="term" value="C:plasma membrane"/>
    <property type="evidence" value="ECO:0007669"/>
    <property type="project" value="UniProtKB-SubCell"/>
</dbReference>
<dbReference type="PANTHER" id="PTHR47371">
    <property type="entry name" value="LIPOTEICHOIC ACID SYNTHASE"/>
    <property type="match status" value="1"/>
</dbReference>
<keyword evidence="10" id="KW-1185">Reference proteome</keyword>
<evidence type="ECO:0000313" key="10">
    <source>
        <dbReference type="Proteomes" id="UP000184128"/>
    </source>
</evidence>
<evidence type="ECO:0000256" key="5">
    <source>
        <dbReference type="ARBA" id="ARBA00022989"/>
    </source>
</evidence>
<accession>A0A1M4YV38</accession>
<evidence type="ECO:0000256" key="4">
    <source>
        <dbReference type="ARBA" id="ARBA00022692"/>
    </source>
</evidence>
<dbReference type="AlphaFoldDB" id="A0A1M4YV38"/>
<dbReference type="SUPFAM" id="SSF53649">
    <property type="entry name" value="Alkaline phosphatase-like"/>
    <property type="match status" value="1"/>
</dbReference>
<keyword evidence="6 7" id="KW-0472">Membrane</keyword>
<feature type="transmembrane region" description="Helical" evidence="7">
    <location>
        <begin position="47"/>
        <end position="66"/>
    </location>
</feature>
<dbReference type="OrthoDB" id="243547at2"/>
<dbReference type="CDD" id="cd16015">
    <property type="entry name" value="LTA_synthase"/>
    <property type="match status" value="1"/>
</dbReference>
<keyword evidence="9" id="KW-0808">Transferase</keyword>
<protein>
    <submittedName>
        <fullName evidence="9">Phosphoglycerol transferase MdoB</fullName>
    </submittedName>
</protein>
<comment type="pathway">
    <text evidence="2">Cell wall biogenesis; lipoteichoic acid biosynthesis.</text>
</comment>
<dbReference type="RefSeq" id="WP_073298491.1">
    <property type="nucleotide sequence ID" value="NZ_FQUF01000031.1"/>
</dbReference>
<proteinExistence type="predicted"/>
<feature type="transmembrane region" description="Helical" evidence="7">
    <location>
        <begin position="12"/>
        <end position="35"/>
    </location>
</feature>
<evidence type="ECO:0000256" key="1">
    <source>
        <dbReference type="ARBA" id="ARBA00004651"/>
    </source>
</evidence>
<evidence type="ECO:0000259" key="8">
    <source>
        <dbReference type="Pfam" id="PF00884"/>
    </source>
</evidence>
<keyword evidence="3" id="KW-1003">Cell membrane</keyword>
<gene>
    <name evidence="9" type="ORF">SAMN02745249_01794</name>
</gene>
<keyword evidence="5 7" id="KW-1133">Transmembrane helix</keyword>
<keyword evidence="4 7" id="KW-0812">Transmembrane</keyword>
<evidence type="ECO:0000313" key="9">
    <source>
        <dbReference type="EMBL" id="SHF09206.1"/>
    </source>
</evidence>
<feature type="domain" description="Sulfatase N-terminal" evidence="8">
    <location>
        <begin position="261"/>
        <end position="542"/>
    </location>
</feature>
<dbReference type="InterPro" id="IPR000917">
    <property type="entry name" value="Sulfatase_N"/>
</dbReference>
<reference evidence="9 10" key="1">
    <citation type="submission" date="2016-11" db="EMBL/GenBank/DDBJ databases">
        <authorList>
            <person name="Jaros S."/>
            <person name="Januszkiewicz K."/>
            <person name="Wedrychowicz H."/>
        </authorList>
    </citation>
    <scope>NUCLEOTIDE SEQUENCE [LARGE SCALE GENOMIC DNA]</scope>
    <source>
        <strain evidence="9 10">DSM 15692</strain>
    </source>
</reference>
<dbReference type="Pfam" id="PF00884">
    <property type="entry name" value="Sulfatase"/>
    <property type="match status" value="1"/>
</dbReference>
<evidence type="ECO:0000256" key="2">
    <source>
        <dbReference type="ARBA" id="ARBA00004936"/>
    </source>
</evidence>
<evidence type="ECO:0000256" key="7">
    <source>
        <dbReference type="SAM" id="Phobius"/>
    </source>
</evidence>
<name>A0A1M4YV38_9LACT</name>
<feature type="transmembrane region" description="Helical" evidence="7">
    <location>
        <begin position="160"/>
        <end position="178"/>
    </location>
</feature>
<dbReference type="InterPro" id="IPR017850">
    <property type="entry name" value="Alkaline_phosphatase_core_sf"/>
</dbReference>
<evidence type="ECO:0000256" key="6">
    <source>
        <dbReference type="ARBA" id="ARBA00023136"/>
    </source>
</evidence>
<dbReference type="InterPro" id="IPR050448">
    <property type="entry name" value="OpgB/LTA_synthase_biosynth"/>
</dbReference>
<sequence>MKKINNYKKIFIWLVIGIVSSLLSHFIIDFLFYNYNFEVARRVMLETRTEVFLLGAGILFVFYILLSSLFGSSFLGGTILITLAGIIGTITRYKNLLRAEPLFPNEFYMIRELPSLMAMIGIKKAFFLILIFVTLLIFLFVFYKYIVKQSKNSSIPKKEIILRILGGIGSLYLIFYIGRFNYPDNKVKAMYNNHVHWVDYNQSKNYSDNGFVAGFLSNLKAPPMNMPENYSKSAIEDIYEKYFEISQQTNKSKSGSDLDTNILFVMNESFSDPFNLVGIDSDKDPLINYREIIKNTLTGNILAPNFGGGTATNEFEVLTGFLMEPFASQITSPYIQLTTQMINFPSVAKRLKSLNYKTTAVHPYISTFYRRNDVYKNLGFDEFLHQDNMKYTDKVSETHRYISDQSAYREIFDVIENSTNPDFIHLVTMQNHTSYQEKYDEVDFEVEGSGNPEEANAYFQDLENSDRALKSFIKQIDNFKEPILLIFWGDHLPGFYGGDVLKNNEEKTLYETPFFVYSNETDLDSEINLISPAYLSNYITDILDIKITPYEALLKELQGQLPVVDKRMYLEKDSTTLLYSRDELNAEATQILKDYSLLMYDITTGNQYSQDLNFFN</sequence>
<feature type="transmembrane region" description="Helical" evidence="7">
    <location>
        <begin position="113"/>
        <end position="140"/>
    </location>
</feature>
<dbReference type="EMBL" id="FQUF01000031">
    <property type="protein sequence ID" value="SHF09206.1"/>
    <property type="molecule type" value="Genomic_DNA"/>
</dbReference>
<organism evidence="9 10">
    <name type="scientific">Atopostipes suicloacalis DSM 15692</name>
    <dbReference type="NCBI Taxonomy" id="1121025"/>
    <lineage>
        <taxon>Bacteria</taxon>
        <taxon>Bacillati</taxon>
        <taxon>Bacillota</taxon>
        <taxon>Bacilli</taxon>
        <taxon>Lactobacillales</taxon>
        <taxon>Carnobacteriaceae</taxon>
        <taxon>Atopostipes</taxon>
    </lineage>
</organism>
<dbReference type="PANTHER" id="PTHR47371:SF3">
    <property type="entry name" value="PHOSPHOGLYCEROL TRANSFERASE I"/>
    <property type="match status" value="1"/>
</dbReference>
<dbReference type="STRING" id="1121025.SAMN02745249_01794"/>
<dbReference type="GO" id="GO:0016740">
    <property type="term" value="F:transferase activity"/>
    <property type="evidence" value="ECO:0007669"/>
    <property type="project" value="UniProtKB-KW"/>
</dbReference>
<evidence type="ECO:0000256" key="3">
    <source>
        <dbReference type="ARBA" id="ARBA00022475"/>
    </source>
</evidence>
<dbReference type="Gene3D" id="3.40.720.10">
    <property type="entry name" value="Alkaline Phosphatase, subunit A"/>
    <property type="match status" value="1"/>
</dbReference>
<dbReference type="Proteomes" id="UP000184128">
    <property type="component" value="Unassembled WGS sequence"/>
</dbReference>